<dbReference type="EMBL" id="JAECSB010000037">
    <property type="protein sequence ID" value="MBH5143495.1"/>
    <property type="molecule type" value="Genomic_DNA"/>
</dbReference>
<reference evidence="1 2" key="1">
    <citation type="submission" date="2020-12" db="EMBL/GenBank/DDBJ databases">
        <title>Draft genome sequence of furan degrading bacterial strain FUR100.</title>
        <authorList>
            <person name="Woiski C."/>
        </authorList>
    </citation>
    <scope>NUCLEOTIDE SEQUENCE [LARGE SCALE GENOMIC DNA]</scope>
    <source>
        <strain evidence="1 2">FUR100</strain>
    </source>
</reference>
<accession>A0A8I0ZZU4</accession>
<protein>
    <submittedName>
        <fullName evidence="1">Uncharacterized protein</fullName>
    </submittedName>
</protein>
<evidence type="ECO:0000313" key="1">
    <source>
        <dbReference type="EMBL" id="MBH5143495.1"/>
    </source>
</evidence>
<evidence type="ECO:0000313" key="2">
    <source>
        <dbReference type="Proteomes" id="UP000627573"/>
    </source>
</evidence>
<keyword evidence="2" id="KW-1185">Reference proteome</keyword>
<dbReference type="Proteomes" id="UP000627573">
    <property type="component" value="Unassembled WGS sequence"/>
</dbReference>
<gene>
    <name evidence="1" type="ORF">I3517_12785</name>
</gene>
<sequence length="46" mass="4868">MQVGDHVRIHTTGTSVFSIIEIDEAAGKAIVESVTDAPGKYPGRLT</sequence>
<organism evidence="1 2">
    <name type="scientific">Rhodococcus erythropolis</name>
    <name type="common">Arthrobacter picolinophilus</name>
    <dbReference type="NCBI Taxonomy" id="1833"/>
    <lineage>
        <taxon>Bacteria</taxon>
        <taxon>Bacillati</taxon>
        <taxon>Actinomycetota</taxon>
        <taxon>Actinomycetes</taxon>
        <taxon>Mycobacteriales</taxon>
        <taxon>Nocardiaceae</taxon>
        <taxon>Rhodococcus</taxon>
        <taxon>Rhodococcus erythropolis group</taxon>
    </lineage>
</organism>
<proteinExistence type="predicted"/>
<dbReference type="AlphaFoldDB" id="A0A8I0ZZU4"/>
<dbReference type="RefSeq" id="WP_197941068.1">
    <property type="nucleotide sequence ID" value="NZ_JAECSB010000037.1"/>
</dbReference>
<comment type="caution">
    <text evidence="1">The sequence shown here is derived from an EMBL/GenBank/DDBJ whole genome shotgun (WGS) entry which is preliminary data.</text>
</comment>
<name>A0A8I0ZZU4_RHOER</name>